<feature type="region of interest" description="Disordered" evidence="1">
    <location>
        <begin position="187"/>
        <end position="227"/>
    </location>
</feature>
<dbReference type="AlphaFoldDB" id="A0A7S3HEZ5"/>
<feature type="compositionally biased region" description="Low complexity" evidence="1">
    <location>
        <begin position="206"/>
        <end position="215"/>
    </location>
</feature>
<accession>A0A7S3HEZ5</accession>
<feature type="region of interest" description="Disordered" evidence="1">
    <location>
        <begin position="314"/>
        <end position="335"/>
    </location>
</feature>
<gene>
    <name evidence="2" type="ORF">SELO1098_LOCUS22395</name>
</gene>
<sequence length="398" mass="43770">MMASVEGCIVETCADSTKQPKVECGMFVGLSIFSTDGNESKMSSCKLPDAPQDVSPKSVSSFTDTLSMMETIPVVKSHKRQRSDAMVENSPALGSFLVRQNSTAVDSQRAGPLVDTAEDVCKPRAVYPVNFKAPKMYSSPQSGRSRDLEIPLGGGSSAGEWSQLRSPSDPSFLSNFNIGFFNKGNFPTNNTMSDHRRLSRQRSRANSRNNSSFNNGATYEQVDAPSEDADHSQISIDLERISLAATSFSPFTSPRPTLRPSPLLPVVFSPIQPVAYRRFGAGMIEGPSAMKEEEEEDQELVINLPTEERHASIGGAVPSLNSHTHHHHHQQQEHYLHKPNHYHSHPPSSVHIVTLPNHKITPPPTYEAAYTHGMRADPMVVEASELLDEDMLIFNMDA</sequence>
<organism evidence="2">
    <name type="scientific">Spumella elongata</name>
    <dbReference type="NCBI Taxonomy" id="89044"/>
    <lineage>
        <taxon>Eukaryota</taxon>
        <taxon>Sar</taxon>
        <taxon>Stramenopiles</taxon>
        <taxon>Ochrophyta</taxon>
        <taxon>Chrysophyceae</taxon>
        <taxon>Chromulinales</taxon>
        <taxon>Chromulinaceae</taxon>
        <taxon>Spumella</taxon>
    </lineage>
</organism>
<protein>
    <submittedName>
        <fullName evidence="2">Uncharacterized protein</fullName>
    </submittedName>
</protein>
<reference evidence="2" key="1">
    <citation type="submission" date="2021-01" db="EMBL/GenBank/DDBJ databases">
        <authorList>
            <person name="Corre E."/>
            <person name="Pelletier E."/>
            <person name="Niang G."/>
            <person name="Scheremetjew M."/>
            <person name="Finn R."/>
            <person name="Kale V."/>
            <person name="Holt S."/>
            <person name="Cochrane G."/>
            <person name="Meng A."/>
            <person name="Brown T."/>
            <person name="Cohen L."/>
        </authorList>
    </citation>
    <scope>NUCLEOTIDE SEQUENCE</scope>
    <source>
        <strain evidence="2">CCAP 955/1</strain>
    </source>
</reference>
<dbReference type="EMBL" id="HBIC01043730">
    <property type="protein sequence ID" value="CAE0293543.1"/>
    <property type="molecule type" value="Transcribed_RNA"/>
</dbReference>
<evidence type="ECO:0000313" key="2">
    <source>
        <dbReference type="EMBL" id="CAE0293543.1"/>
    </source>
</evidence>
<proteinExistence type="predicted"/>
<evidence type="ECO:0000256" key="1">
    <source>
        <dbReference type="SAM" id="MobiDB-lite"/>
    </source>
</evidence>
<feature type="region of interest" description="Disordered" evidence="1">
    <location>
        <begin position="136"/>
        <end position="166"/>
    </location>
</feature>
<name>A0A7S3HEZ5_9STRA</name>